<proteinExistence type="predicted"/>
<protein>
    <submittedName>
        <fullName evidence="1">DUF1428 domain-containing protein</fullName>
    </submittedName>
</protein>
<dbReference type="InterPro" id="IPR009874">
    <property type="entry name" value="DUF1428"/>
</dbReference>
<gene>
    <name evidence="1" type="ORF">KUV31_08060</name>
</gene>
<sequence>MYVQGFLIAVPEGNKEAYRATAEKAGAKFREYGVTEIVEAWEEDITDGKVTDFRMATKAEPGEKIVFSWMIWPDKETADAAHAKMENDPFWMEEMNEMPFDGMRMMWGGFTPLYTSGRD</sequence>
<dbReference type="Gene3D" id="3.30.70.100">
    <property type="match status" value="1"/>
</dbReference>
<accession>A0A9Q3S140</accession>
<evidence type="ECO:0000313" key="1">
    <source>
        <dbReference type="EMBL" id="MBY6218294.1"/>
    </source>
</evidence>
<name>A0A9Q3S140_9SPHN</name>
<dbReference type="SUPFAM" id="SSF54909">
    <property type="entry name" value="Dimeric alpha+beta barrel"/>
    <property type="match status" value="1"/>
</dbReference>
<dbReference type="Pfam" id="PF07237">
    <property type="entry name" value="DUF1428"/>
    <property type="match status" value="1"/>
</dbReference>
<dbReference type="InterPro" id="IPR011008">
    <property type="entry name" value="Dimeric_a/b-barrel"/>
</dbReference>
<dbReference type="Proteomes" id="UP000824927">
    <property type="component" value="Unassembled WGS sequence"/>
</dbReference>
<evidence type="ECO:0000313" key="2">
    <source>
        <dbReference type="Proteomes" id="UP000824927"/>
    </source>
</evidence>
<organism evidence="1 2">
    <name type="scientific">Qipengyuania aquimaris</name>
    <dbReference type="NCBI Taxonomy" id="255984"/>
    <lineage>
        <taxon>Bacteria</taxon>
        <taxon>Pseudomonadati</taxon>
        <taxon>Pseudomonadota</taxon>
        <taxon>Alphaproteobacteria</taxon>
        <taxon>Sphingomonadales</taxon>
        <taxon>Erythrobacteraceae</taxon>
        <taxon>Qipengyuania</taxon>
    </lineage>
</organism>
<dbReference type="AlphaFoldDB" id="A0A9Q3S140"/>
<dbReference type="EMBL" id="JAHVKP010000001">
    <property type="protein sequence ID" value="MBY6218294.1"/>
    <property type="molecule type" value="Genomic_DNA"/>
</dbReference>
<reference evidence="1" key="1">
    <citation type="submission" date="2021-06" db="EMBL/GenBank/DDBJ databases">
        <title>50 bacteria genomes isolated from Dapeng, Shenzhen, China.</title>
        <authorList>
            <person name="Zheng W."/>
            <person name="Yu S."/>
            <person name="Huang Y."/>
        </authorList>
    </citation>
    <scope>NUCLEOTIDE SEQUENCE</scope>
    <source>
        <strain evidence="1">DP4N28-2</strain>
    </source>
</reference>
<dbReference type="PIRSF" id="PIRSF007028">
    <property type="entry name" value="UCP007028"/>
    <property type="match status" value="1"/>
</dbReference>
<comment type="caution">
    <text evidence="1">The sequence shown here is derived from an EMBL/GenBank/DDBJ whole genome shotgun (WGS) entry which is preliminary data.</text>
</comment>
<dbReference type="RefSeq" id="WP_222405154.1">
    <property type="nucleotide sequence ID" value="NZ_CP095080.1"/>
</dbReference>